<dbReference type="GO" id="GO:0016787">
    <property type="term" value="F:hydrolase activity"/>
    <property type="evidence" value="ECO:0007669"/>
    <property type="project" value="UniProtKB-KW"/>
</dbReference>
<dbReference type="Gene3D" id="1.10.3380.30">
    <property type="match status" value="1"/>
</dbReference>
<dbReference type="Gene3D" id="3.40.50.300">
    <property type="entry name" value="P-loop containing nucleotide triphosphate hydrolases"/>
    <property type="match status" value="2"/>
</dbReference>
<sequence>MEYQQYYKQFPFELSTWQKESITNLINGNNSIVSAPTGSGKTLPAEFGIKYFTDMGKKVVYTSPIKALSNEKYNDFSNKYPNISFGLITGDNNINSHADVLFMTQEIFRNTLDRMESQKDTIKNIKLDFEMDIENELGLLCMDEVHWINDKMRGSAWQDSLINLPISVTLLGLSATVNNPELFARKIETLTRKKTLLSIHKKRIVPLQHNIFLTFPNKHYKKMDKQMIKLVDKFYNKGVMVKSETTHFDGKNFSEARKILDYLYQNKIYVNKYFAINEMVKYMFDNDKLPALCYIFSRRKCDEYATKIQVPLFEKGSSIPHTIAKEAKQLLINKVPNWKEYVEMEEYKNMIKLLEKGIAVHHGGVIQVLREIIEILFSKKYIKLLFSTETLAIGMNMPTRSTIFVSLEKFDGNGMRFLTPPEYTQAAGRGGRRGKDTHSDAYHLINLFNSRNNELTPESYSEILSGKAQVINYDYPINFDIILRLYSQGNTNVEEFIKKSFLWDEIQKHCEYLEKEKKQVVEEKKIYIDIKIKQQLEYIPYEIKKLTDLLKLYTFIDNENKLTLKGKVASQLNEVNNLVFSELLVENIFEDLDTIEIAILLSCFTHVRLTDENTIHHKNEIDLPVKIYDKTISRLTKIENKLNKYKDIELFERTLDNEEKYNIHYNLANSIYYWCLSDNPQKCFECYDYMKKYGLSTGDFIKSILKICNIAKELEKICEIIENIALLEKIKNIPNLLLKSIATNQTIYS</sequence>
<dbReference type="Pfam" id="PF00270">
    <property type="entry name" value="DEAD"/>
    <property type="match status" value="1"/>
</dbReference>
<dbReference type="GO" id="GO:0055087">
    <property type="term" value="C:Ski complex"/>
    <property type="evidence" value="ECO:0007669"/>
    <property type="project" value="TreeGrafter"/>
</dbReference>
<accession>A0A6C0AJQ3</accession>
<dbReference type="GO" id="GO:0070478">
    <property type="term" value="P:nuclear-transcribed mRNA catabolic process, 3'-5' exonucleolytic nonsense-mediated decay"/>
    <property type="evidence" value="ECO:0007669"/>
    <property type="project" value="TreeGrafter"/>
</dbReference>
<proteinExistence type="predicted"/>
<dbReference type="GO" id="GO:0005524">
    <property type="term" value="F:ATP binding"/>
    <property type="evidence" value="ECO:0007669"/>
    <property type="project" value="UniProtKB-KW"/>
</dbReference>
<dbReference type="InterPro" id="IPR050699">
    <property type="entry name" value="RNA-DNA_Helicase"/>
</dbReference>
<evidence type="ECO:0000256" key="1">
    <source>
        <dbReference type="ARBA" id="ARBA00022741"/>
    </source>
</evidence>
<dbReference type="InterPro" id="IPR012961">
    <property type="entry name" value="Ski2/MTR4_C"/>
</dbReference>
<dbReference type="SMART" id="SM01142">
    <property type="entry name" value="DSHCT"/>
    <property type="match status" value="1"/>
</dbReference>
<evidence type="ECO:0008006" key="8">
    <source>
        <dbReference type="Google" id="ProtNLM"/>
    </source>
</evidence>
<dbReference type="PANTHER" id="PTHR12131:SF1">
    <property type="entry name" value="ATP-DEPENDENT RNA HELICASE SUPV3L1, MITOCHONDRIAL-RELATED"/>
    <property type="match status" value="1"/>
</dbReference>
<dbReference type="SUPFAM" id="SSF52540">
    <property type="entry name" value="P-loop containing nucleoside triphosphate hydrolases"/>
    <property type="match status" value="1"/>
</dbReference>
<dbReference type="InterPro" id="IPR001650">
    <property type="entry name" value="Helicase_C-like"/>
</dbReference>
<dbReference type="EMBL" id="MN740675">
    <property type="protein sequence ID" value="QHS80057.1"/>
    <property type="molecule type" value="Genomic_DNA"/>
</dbReference>
<dbReference type="InterPro" id="IPR014001">
    <property type="entry name" value="Helicase_ATP-bd"/>
</dbReference>
<feature type="domain" description="Helicase ATP-binding" evidence="5">
    <location>
        <begin position="22"/>
        <end position="195"/>
    </location>
</feature>
<dbReference type="InterPro" id="IPR027417">
    <property type="entry name" value="P-loop_NTPase"/>
</dbReference>
<feature type="domain" description="Helicase C-terminal" evidence="6">
    <location>
        <begin position="318"/>
        <end position="483"/>
    </location>
</feature>
<dbReference type="PROSITE" id="PS51194">
    <property type="entry name" value="HELICASE_CTER"/>
    <property type="match status" value="1"/>
</dbReference>
<dbReference type="InterPro" id="IPR011545">
    <property type="entry name" value="DEAD/DEAH_box_helicase_dom"/>
</dbReference>
<keyword evidence="2" id="KW-0378">Hydrolase</keyword>
<organism evidence="7">
    <name type="scientific">viral metagenome</name>
    <dbReference type="NCBI Taxonomy" id="1070528"/>
    <lineage>
        <taxon>unclassified sequences</taxon>
        <taxon>metagenomes</taxon>
        <taxon>organismal metagenomes</taxon>
    </lineage>
</organism>
<evidence type="ECO:0000256" key="3">
    <source>
        <dbReference type="ARBA" id="ARBA00022806"/>
    </source>
</evidence>
<evidence type="ECO:0000256" key="2">
    <source>
        <dbReference type="ARBA" id="ARBA00022801"/>
    </source>
</evidence>
<dbReference type="PANTHER" id="PTHR12131">
    <property type="entry name" value="ATP-DEPENDENT RNA AND DNA HELICASE"/>
    <property type="match status" value="1"/>
</dbReference>
<reference evidence="7" key="1">
    <citation type="journal article" date="2020" name="Nature">
        <title>Giant virus diversity and host interactions through global metagenomics.</title>
        <authorList>
            <person name="Schulz F."/>
            <person name="Roux S."/>
            <person name="Paez-Espino D."/>
            <person name="Jungbluth S."/>
            <person name="Walsh D.A."/>
            <person name="Denef V.J."/>
            <person name="McMahon K.D."/>
            <person name="Konstantinidis K.T."/>
            <person name="Eloe-Fadrosh E.A."/>
            <person name="Kyrpides N.C."/>
            <person name="Woyke T."/>
        </authorList>
    </citation>
    <scope>NUCLEOTIDE SEQUENCE</scope>
    <source>
        <strain evidence="7">GVMAG-S-1039698-54</strain>
    </source>
</reference>
<keyword evidence="3" id="KW-0347">Helicase</keyword>
<dbReference type="SMART" id="SM00490">
    <property type="entry name" value="HELICc"/>
    <property type="match status" value="1"/>
</dbReference>
<name>A0A6C0AJQ3_9ZZZZ</name>
<evidence type="ECO:0000259" key="5">
    <source>
        <dbReference type="PROSITE" id="PS51192"/>
    </source>
</evidence>
<dbReference type="GO" id="GO:0004386">
    <property type="term" value="F:helicase activity"/>
    <property type="evidence" value="ECO:0007669"/>
    <property type="project" value="UniProtKB-KW"/>
</dbReference>
<keyword evidence="4" id="KW-0067">ATP-binding</keyword>
<keyword evidence="1" id="KW-0547">Nucleotide-binding</keyword>
<dbReference type="AlphaFoldDB" id="A0A6C0AJQ3"/>
<dbReference type="PROSITE" id="PS51192">
    <property type="entry name" value="HELICASE_ATP_BIND_1"/>
    <property type="match status" value="1"/>
</dbReference>
<evidence type="ECO:0000259" key="6">
    <source>
        <dbReference type="PROSITE" id="PS51194"/>
    </source>
</evidence>
<dbReference type="Pfam" id="PF00271">
    <property type="entry name" value="Helicase_C"/>
    <property type="match status" value="1"/>
</dbReference>
<dbReference type="Pfam" id="PF08148">
    <property type="entry name" value="DSHCT"/>
    <property type="match status" value="1"/>
</dbReference>
<protein>
    <recommendedName>
        <fullName evidence="8">Helicase</fullName>
    </recommendedName>
</protein>
<dbReference type="GO" id="GO:0003676">
    <property type="term" value="F:nucleic acid binding"/>
    <property type="evidence" value="ECO:0007669"/>
    <property type="project" value="InterPro"/>
</dbReference>
<evidence type="ECO:0000256" key="4">
    <source>
        <dbReference type="ARBA" id="ARBA00022840"/>
    </source>
</evidence>
<evidence type="ECO:0000313" key="7">
    <source>
        <dbReference type="EMBL" id="QHS80057.1"/>
    </source>
</evidence>
<dbReference type="SMART" id="SM00487">
    <property type="entry name" value="DEXDc"/>
    <property type="match status" value="1"/>
</dbReference>